<dbReference type="RefSeq" id="WP_011733773.1">
    <property type="nucleotide sequence ID" value="NC_008607.1"/>
</dbReference>
<dbReference type="InterPro" id="IPR002052">
    <property type="entry name" value="DNA_methylase_N6_adenine_CS"/>
</dbReference>
<keyword evidence="4" id="KW-0614">Plasmid</keyword>
<dbReference type="InterPro" id="IPR007848">
    <property type="entry name" value="Small_mtfrase_dom"/>
</dbReference>
<evidence type="ECO:0000259" key="3">
    <source>
        <dbReference type="Pfam" id="PF05175"/>
    </source>
</evidence>
<sequence>MNGMTATYSPDDNKLRLYSMTRLDSETYTRVKTAGFKWAPKQDLFVAPMWTPAREDLLLELCEEIGDEDTSLVDRAEQRAERFEDYSDRRAGDSQKATAHVKSIADGIPFGQPILVGHHSEKHARKHAEQIENGMRKAVKMWDQAKYWTSRAAGALSHAKYKERPDVRARRIKTIEADKRKQERTRKEAEKFLKAYTDPEARGVTLKDGRELLPALLVTWEGGLSHEDTRRLEDGELDFETALEMATAAKRRVIEWCNRWISHYDNRLSYERAMLDEAGGTKADQTKPEKGGACKCWATGRGRGCWSKIVKVNKVSVTVLDNWGNGGRDFTRTMPFDKLSALMSAGQVEQARAEGRILGEDDRSLIISEDAPAKAPTPAAPEAMPAEIQAMKDSLKAGVQTVAVDQLFPTPPGIAAYMVELAEIEPGMDVLEPSAGTGNLIGAMGGSMFDHNPERGSVTAVEINQKLAARLETEFPLTAVHCADFLEWTGEQFDRIIANPPFVNGADIKHIRHAFGMLKPGGRLISLCANGPRQREEFKNIADLWETLPEGSFQEQGTGVSVALVVLRA</sequence>
<evidence type="ECO:0000256" key="1">
    <source>
        <dbReference type="ARBA" id="ARBA00022603"/>
    </source>
</evidence>
<keyword evidence="1" id="KW-0489">Methyltransferase</keyword>
<dbReference type="GO" id="GO:0008168">
    <property type="term" value="F:methyltransferase activity"/>
    <property type="evidence" value="ECO:0007669"/>
    <property type="project" value="InterPro"/>
</dbReference>
<gene>
    <name evidence="4" type="ordered locus">Ppro_3662</name>
</gene>
<name>A0R835_PELPD</name>
<feature type="domain" description="Methyltransferase small" evidence="3">
    <location>
        <begin position="457"/>
        <end position="526"/>
    </location>
</feature>
<evidence type="ECO:0000256" key="2">
    <source>
        <dbReference type="ARBA" id="ARBA00022691"/>
    </source>
</evidence>
<dbReference type="KEGG" id="ppd:Ppro_3662"/>
<dbReference type="GO" id="GO:0032259">
    <property type="term" value="P:methylation"/>
    <property type="evidence" value="ECO:0007669"/>
    <property type="project" value="InterPro"/>
</dbReference>
<dbReference type="eggNOG" id="COG0827">
    <property type="taxonomic scope" value="Bacteria"/>
</dbReference>
<keyword evidence="1" id="KW-0808">Transferase</keyword>
<dbReference type="SUPFAM" id="SSF53335">
    <property type="entry name" value="S-adenosyl-L-methionine-dependent methyltransferases"/>
    <property type="match status" value="1"/>
</dbReference>
<dbReference type="OrthoDB" id="270332at2"/>
<proteinExistence type="predicted"/>
<dbReference type="PROSITE" id="PS00092">
    <property type="entry name" value="N6_MTASE"/>
    <property type="match status" value="1"/>
</dbReference>
<dbReference type="InterPro" id="IPR021944">
    <property type="entry name" value="DUF3560"/>
</dbReference>
<evidence type="ECO:0000313" key="4">
    <source>
        <dbReference type="EMBL" id="ABL01254.1"/>
    </source>
</evidence>
<dbReference type="Pfam" id="PF12083">
    <property type="entry name" value="DUF3560"/>
    <property type="match status" value="1"/>
</dbReference>
<dbReference type="Proteomes" id="UP000006732">
    <property type="component" value="Plasmid pPRO1"/>
</dbReference>
<evidence type="ECO:0000313" key="5">
    <source>
        <dbReference type="Proteomes" id="UP000006732"/>
    </source>
</evidence>
<dbReference type="AlphaFoldDB" id="A0R835"/>
<dbReference type="InterPro" id="IPR029063">
    <property type="entry name" value="SAM-dependent_MTases_sf"/>
</dbReference>
<accession>A0R835</accession>
<keyword evidence="5" id="KW-1185">Reference proteome</keyword>
<dbReference type="EMBL" id="CP000483">
    <property type="protein sequence ID" value="ABL01254.1"/>
    <property type="molecule type" value="Genomic_DNA"/>
</dbReference>
<dbReference type="PRINTS" id="PR00507">
    <property type="entry name" value="N12N6MTFRASE"/>
</dbReference>
<dbReference type="CDD" id="cd02440">
    <property type="entry name" value="AdoMet_MTases"/>
    <property type="match status" value="1"/>
</dbReference>
<geneLocation type="plasmid" evidence="4 5">
    <name>pPRO1</name>
</geneLocation>
<dbReference type="Gene3D" id="3.40.50.150">
    <property type="entry name" value="Vaccinia Virus protein VP39"/>
    <property type="match status" value="1"/>
</dbReference>
<dbReference type="Pfam" id="PF05175">
    <property type="entry name" value="MTS"/>
    <property type="match status" value="1"/>
</dbReference>
<organism evidence="4 5">
    <name type="scientific">Pelobacter propionicus (strain DSM 2379 / NBRC 103807 / OttBd1)</name>
    <dbReference type="NCBI Taxonomy" id="338966"/>
    <lineage>
        <taxon>Bacteria</taxon>
        <taxon>Pseudomonadati</taxon>
        <taxon>Thermodesulfobacteriota</taxon>
        <taxon>Desulfuromonadia</taxon>
        <taxon>Desulfuromonadales</taxon>
        <taxon>Desulfuromonadaceae</taxon>
        <taxon>Pelobacter</taxon>
    </lineage>
</organism>
<dbReference type="HOGENOM" id="CLU_416693_0_0_7"/>
<keyword evidence="2" id="KW-0949">S-adenosyl-L-methionine</keyword>
<protein>
    <recommendedName>
        <fullName evidence="3">Methyltransferase small domain-containing protein</fullName>
    </recommendedName>
</protein>
<reference evidence="4 5" key="1">
    <citation type="submission" date="2006-10" db="EMBL/GenBank/DDBJ databases">
        <title>Complete sequence of plasmid pPRO1 of Pelobacter propionicus DSM 2379.</title>
        <authorList>
            <consortium name="US DOE Joint Genome Institute"/>
            <person name="Copeland A."/>
            <person name="Lucas S."/>
            <person name="Lapidus A."/>
            <person name="Barry K."/>
            <person name="Detter J.C."/>
            <person name="Glavina del Rio T."/>
            <person name="Hammon N."/>
            <person name="Israni S."/>
            <person name="Dalin E."/>
            <person name="Tice H."/>
            <person name="Pitluck S."/>
            <person name="Saunders E."/>
            <person name="Brettin T."/>
            <person name="Bruce D."/>
            <person name="Han C."/>
            <person name="Tapia R."/>
            <person name="Schmutz J."/>
            <person name="Larimer F."/>
            <person name="Land M."/>
            <person name="Hauser L."/>
            <person name="Kyrpides N."/>
            <person name="Kim E."/>
            <person name="Lovley D."/>
            <person name="Richardson P."/>
        </authorList>
    </citation>
    <scope>NUCLEOTIDE SEQUENCE [LARGE SCALE GENOMIC DNA]</scope>
    <source>
        <strain evidence="5">DSM 2379 / NBRC 103807 / OttBd1</strain>
        <plasmid evidence="5">Plasmid pPRO1</plasmid>
    </source>
</reference>
<dbReference type="GO" id="GO:0003676">
    <property type="term" value="F:nucleic acid binding"/>
    <property type="evidence" value="ECO:0007669"/>
    <property type="project" value="InterPro"/>
</dbReference>